<proteinExistence type="predicted"/>
<evidence type="ECO:0008006" key="4">
    <source>
        <dbReference type="Google" id="ProtNLM"/>
    </source>
</evidence>
<keyword evidence="1" id="KW-0812">Transmembrane</keyword>
<evidence type="ECO:0000313" key="2">
    <source>
        <dbReference type="EMBL" id="VEJ29571.1"/>
    </source>
</evidence>
<dbReference type="Proteomes" id="UP000270988">
    <property type="component" value="Chromosome"/>
</dbReference>
<dbReference type="AlphaFoldDB" id="A0A448UUG7"/>
<keyword evidence="1" id="KW-0472">Membrane</keyword>
<evidence type="ECO:0000313" key="3">
    <source>
        <dbReference type="Proteomes" id="UP000270988"/>
    </source>
</evidence>
<feature type="transmembrane region" description="Helical" evidence="1">
    <location>
        <begin position="21"/>
        <end position="47"/>
    </location>
</feature>
<dbReference type="EMBL" id="LR134521">
    <property type="protein sequence ID" value="VEJ29571.1"/>
    <property type="molecule type" value="Genomic_DNA"/>
</dbReference>
<accession>A0A448UUG7</accession>
<feature type="transmembrane region" description="Helical" evidence="1">
    <location>
        <begin position="139"/>
        <end position="158"/>
    </location>
</feature>
<feature type="transmembrane region" description="Helical" evidence="1">
    <location>
        <begin position="67"/>
        <end position="86"/>
    </location>
</feature>
<organism evidence="2 3">
    <name type="scientific">Rothia dentocariosa</name>
    <dbReference type="NCBI Taxonomy" id="2047"/>
    <lineage>
        <taxon>Bacteria</taxon>
        <taxon>Bacillati</taxon>
        <taxon>Actinomycetota</taxon>
        <taxon>Actinomycetes</taxon>
        <taxon>Micrococcales</taxon>
        <taxon>Micrococcaceae</taxon>
        <taxon>Rothia</taxon>
    </lineage>
</organism>
<protein>
    <recommendedName>
        <fullName evidence="4">DUF3995 domain-containing protein</fullName>
    </recommendedName>
</protein>
<sequence length="170" mass="18424">MTTSKLEGMKKTRTQPPGTPLFIGAAIAGLLHAAPSFYWMCGGMWLLDTVGPMAVELQQEGNVPVRFLLAAVFIAKVTGALVPLIDHLRPPAHAWVRIVSWVGSIVLIGWGGRGTFTGWQRVVTGKASLDNPIIAGHTYLWSPFFLIWGLLLCGALFVSRARRQKVSSTG</sequence>
<dbReference type="InterPro" id="IPR025058">
    <property type="entry name" value="DUF3995"/>
</dbReference>
<gene>
    <name evidence="2" type="ORF">NCTC10918_00831</name>
</gene>
<name>A0A448UUG7_9MICC</name>
<keyword evidence="1" id="KW-1133">Transmembrane helix</keyword>
<reference evidence="2 3" key="1">
    <citation type="submission" date="2018-12" db="EMBL/GenBank/DDBJ databases">
        <authorList>
            <consortium name="Pathogen Informatics"/>
        </authorList>
    </citation>
    <scope>NUCLEOTIDE SEQUENCE [LARGE SCALE GENOMIC DNA]</scope>
    <source>
        <strain evidence="2 3">NCTC10918</strain>
    </source>
</reference>
<evidence type="ECO:0000256" key="1">
    <source>
        <dbReference type="SAM" id="Phobius"/>
    </source>
</evidence>
<feature type="transmembrane region" description="Helical" evidence="1">
    <location>
        <begin position="98"/>
        <end position="119"/>
    </location>
</feature>
<dbReference type="Pfam" id="PF13160">
    <property type="entry name" value="DUF3995"/>
    <property type="match status" value="1"/>
</dbReference>